<feature type="transmembrane region" description="Helical" evidence="7">
    <location>
        <begin position="275"/>
        <end position="295"/>
    </location>
</feature>
<evidence type="ECO:0000256" key="5">
    <source>
        <dbReference type="ARBA" id="ARBA00022989"/>
    </source>
</evidence>
<keyword evidence="4 7" id="KW-0812">Transmembrane</keyword>
<evidence type="ECO:0000259" key="8">
    <source>
        <dbReference type="PROSITE" id="PS50928"/>
    </source>
</evidence>
<evidence type="ECO:0000313" key="10">
    <source>
        <dbReference type="Proteomes" id="UP001524473"/>
    </source>
</evidence>
<evidence type="ECO:0000256" key="3">
    <source>
        <dbReference type="ARBA" id="ARBA00022475"/>
    </source>
</evidence>
<dbReference type="InterPro" id="IPR051393">
    <property type="entry name" value="ABC_transporter_permease"/>
</dbReference>
<evidence type="ECO:0000313" key="9">
    <source>
        <dbReference type="EMBL" id="MCQ4839887.1"/>
    </source>
</evidence>
<dbReference type="CDD" id="cd06261">
    <property type="entry name" value="TM_PBP2"/>
    <property type="match status" value="1"/>
</dbReference>
<keyword evidence="10" id="KW-1185">Reference proteome</keyword>
<sequence>MAKKIKKVARFWPLYLMLLPGTIYLIINNYIPMTGIVVAFKQYNLRDGLYFSPNIGLKNFEFLFRTNDAWLITRNTILYNLVFIVLGAVLAITVAIILNEIRIKAAKQAYQTVILIPHLISMVVVSYLAFAFLSDGNGFLNKTVLPMFGIDPISWYNAPQYWPFILVLINIWKGIGYSCILYYATICGIDHSLYEAAVVDGANRWQQVWNITLPCLKSTIIILTLMNLGNIFRSDFGLFYQVPMNSGPLQNVTSTIDTYVYRGLMQTNNIGMSSAAGVYQSVVGFILVISANLVVRKVDESSALF</sequence>
<name>A0ABT1RYX4_9FIRM</name>
<proteinExistence type="inferred from homology"/>
<organism evidence="9 10">
    <name type="scientific">Neglectibacter timonensis</name>
    <dbReference type="NCBI Taxonomy" id="1776382"/>
    <lineage>
        <taxon>Bacteria</taxon>
        <taxon>Bacillati</taxon>
        <taxon>Bacillota</taxon>
        <taxon>Clostridia</taxon>
        <taxon>Eubacteriales</taxon>
        <taxon>Oscillospiraceae</taxon>
        <taxon>Neglectibacter</taxon>
    </lineage>
</organism>
<evidence type="ECO:0000256" key="6">
    <source>
        <dbReference type="ARBA" id="ARBA00023136"/>
    </source>
</evidence>
<keyword evidence="3" id="KW-1003">Cell membrane</keyword>
<feature type="domain" description="ABC transmembrane type-1" evidence="8">
    <location>
        <begin position="73"/>
        <end position="291"/>
    </location>
</feature>
<dbReference type="InterPro" id="IPR035906">
    <property type="entry name" value="MetI-like_sf"/>
</dbReference>
<evidence type="ECO:0000256" key="7">
    <source>
        <dbReference type="RuleBase" id="RU363032"/>
    </source>
</evidence>
<feature type="transmembrane region" description="Helical" evidence="7">
    <location>
        <begin position="77"/>
        <end position="98"/>
    </location>
</feature>
<dbReference type="GeneID" id="90533603"/>
<comment type="caution">
    <text evidence="9">The sequence shown here is derived from an EMBL/GenBank/DDBJ whole genome shotgun (WGS) entry which is preliminary data.</text>
</comment>
<dbReference type="SUPFAM" id="SSF161098">
    <property type="entry name" value="MetI-like"/>
    <property type="match status" value="1"/>
</dbReference>
<dbReference type="PANTHER" id="PTHR30193:SF44">
    <property type="entry name" value="LACTOSE TRANSPORT SYSTEM PERMEASE PROTEIN LACF"/>
    <property type="match status" value="1"/>
</dbReference>
<accession>A0ABT1RYX4</accession>
<keyword evidence="2 7" id="KW-0813">Transport</keyword>
<dbReference type="PROSITE" id="PS50928">
    <property type="entry name" value="ABC_TM1"/>
    <property type="match status" value="1"/>
</dbReference>
<dbReference type="RefSeq" id="WP_066866845.1">
    <property type="nucleotide sequence ID" value="NZ_CABKVV010000014.1"/>
</dbReference>
<dbReference type="Proteomes" id="UP001524473">
    <property type="component" value="Unassembled WGS sequence"/>
</dbReference>
<dbReference type="Gene3D" id="1.10.3720.10">
    <property type="entry name" value="MetI-like"/>
    <property type="match status" value="1"/>
</dbReference>
<reference evidence="9 10" key="1">
    <citation type="submission" date="2022-06" db="EMBL/GenBank/DDBJ databases">
        <title>Isolation of gut microbiota from human fecal samples.</title>
        <authorList>
            <person name="Pamer E.G."/>
            <person name="Barat B."/>
            <person name="Waligurski E."/>
            <person name="Medina S."/>
            <person name="Paddock L."/>
            <person name="Mostad J."/>
        </authorList>
    </citation>
    <scope>NUCLEOTIDE SEQUENCE [LARGE SCALE GENOMIC DNA]</scope>
    <source>
        <strain evidence="9 10">DFI.9.73</strain>
    </source>
</reference>
<evidence type="ECO:0000256" key="1">
    <source>
        <dbReference type="ARBA" id="ARBA00004651"/>
    </source>
</evidence>
<feature type="transmembrane region" description="Helical" evidence="7">
    <location>
        <begin position="12"/>
        <end position="31"/>
    </location>
</feature>
<dbReference type="Pfam" id="PF00528">
    <property type="entry name" value="BPD_transp_1"/>
    <property type="match status" value="1"/>
</dbReference>
<evidence type="ECO:0000256" key="2">
    <source>
        <dbReference type="ARBA" id="ARBA00022448"/>
    </source>
</evidence>
<protein>
    <submittedName>
        <fullName evidence="9">ABC transporter permease subunit</fullName>
    </submittedName>
</protein>
<keyword evidence="5 7" id="KW-1133">Transmembrane helix</keyword>
<feature type="transmembrane region" description="Helical" evidence="7">
    <location>
        <begin position="110"/>
        <end position="133"/>
    </location>
</feature>
<comment type="subcellular location">
    <subcellularLocation>
        <location evidence="1 7">Cell membrane</location>
        <topology evidence="1 7">Multi-pass membrane protein</topology>
    </subcellularLocation>
</comment>
<keyword evidence="6 7" id="KW-0472">Membrane</keyword>
<evidence type="ECO:0000256" key="4">
    <source>
        <dbReference type="ARBA" id="ARBA00022692"/>
    </source>
</evidence>
<comment type="similarity">
    <text evidence="7">Belongs to the binding-protein-dependent transport system permease family.</text>
</comment>
<dbReference type="EMBL" id="JANFZH010000016">
    <property type="protein sequence ID" value="MCQ4839887.1"/>
    <property type="molecule type" value="Genomic_DNA"/>
</dbReference>
<dbReference type="InterPro" id="IPR000515">
    <property type="entry name" value="MetI-like"/>
</dbReference>
<gene>
    <name evidence="9" type="ORF">NE695_08160</name>
</gene>
<feature type="transmembrane region" description="Helical" evidence="7">
    <location>
        <begin position="161"/>
        <end position="184"/>
    </location>
</feature>
<dbReference type="PANTHER" id="PTHR30193">
    <property type="entry name" value="ABC TRANSPORTER PERMEASE PROTEIN"/>
    <property type="match status" value="1"/>
</dbReference>